<dbReference type="STRING" id="554065.E1Z8I6"/>
<dbReference type="Gene3D" id="1.20.1560.10">
    <property type="entry name" value="ABC transporter type 1, transmembrane domain"/>
    <property type="match status" value="1"/>
</dbReference>
<dbReference type="Pfam" id="PF00664">
    <property type="entry name" value="ABC_membrane"/>
    <property type="match status" value="1"/>
</dbReference>
<dbReference type="AlphaFoldDB" id="E1Z8I6"/>
<gene>
    <name evidence="8" type="ORF">CHLNCDRAFT_57175</name>
</gene>
<dbReference type="GO" id="GO:0005524">
    <property type="term" value="F:ATP binding"/>
    <property type="evidence" value="ECO:0007669"/>
    <property type="project" value="InterPro"/>
</dbReference>
<feature type="region of interest" description="Disordered" evidence="5">
    <location>
        <begin position="627"/>
        <end position="651"/>
    </location>
</feature>
<reference evidence="8 9" key="1">
    <citation type="journal article" date="2010" name="Plant Cell">
        <title>The Chlorella variabilis NC64A genome reveals adaptation to photosymbiosis, coevolution with viruses, and cryptic sex.</title>
        <authorList>
            <person name="Blanc G."/>
            <person name="Duncan G."/>
            <person name="Agarkova I."/>
            <person name="Borodovsky M."/>
            <person name="Gurnon J."/>
            <person name="Kuo A."/>
            <person name="Lindquist E."/>
            <person name="Lucas S."/>
            <person name="Pangilinan J."/>
            <person name="Polle J."/>
            <person name="Salamov A."/>
            <person name="Terry A."/>
            <person name="Yamada T."/>
            <person name="Dunigan D.D."/>
            <person name="Grigoriev I.V."/>
            <person name="Claverie J.M."/>
            <person name="Van Etten J.L."/>
        </authorList>
    </citation>
    <scope>NUCLEOTIDE SEQUENCE [LARGE SCALE GENOMIC DNA]</scope>
    <source>
        <strain evidence="8 9">NC64A</strain>
    </source>
</reference>
<organism evidence="9">
    <name type="scientific">Chlorella variabilis</name>
    <name type="common">Green alga</name>
    <dbReference type="NCBI Taxonomy" id="554065"/>
    <lineage>
        <taxon>Eukaryota</taxon>
        <taxon>Viridiplantae</taxon>
        <taxon>Chlorophyta</taxon>
        <taxon>core chlorophytes</taxon>
        <taxon>Trebouxiophyceae</taxon>
        <taxon>Chlorellales</taxon>
        <taxon>Chlorellaceae</taxon>
        <taxon>Chlorella clade</taxon>
        <taxon>Chlorella</taxon>
    </lineage>
</organism>
<keyword evidence="3 6" id="KW-1133">Transmembrane helix</keyword>
<dbReference type="InterPro" id="IPR011527">
    <property type="entry name" value="ABC1_TM_dom"/>
</dbReference>
<evidence type="ECO:0000256" key="6">
    <source>
        <dbReference type="SAM" id="Phobius"/>
    </source>
</evidence>
<feature type="region of interest" description="Disordered" evidence="5">
    <location>
        <begin position="263"/>
        <end position="285"/>
    </location>
</feature>
<feature type="domain" description="ABC transmembrane type-1" evidence="7">
    <location>
        <begin position="310"/>
        <end position="577"/>
    </location>
</feature>
<dbReference type="RefSeq" id="XP_005849444.1">
    <property type="nucleotide sequence ID" value="XM_005849382.1"/>
</dbReference>
<dbReference type="InterPro" id="IPR027417">
    <property type="entry name" value="P-loop_NTPase"/>
</dbReference>
<keyword evidence="2 6" id="KW-0812">Transmembrane</keyword>
<proteinExistence type="predicted"/>
<evidence type="ECO:0000313" key="9">
    <source>
        <dbReference type="Proteomes" id="UP000008141"/>
    </source>
</evidence>
<sequence>MLLRVATDCCHTGLAGPQILRAVHADDVAYRAVVAHLIDVGLLSGSEVRRKGGFDGLWGSTLKEVNDKLAQYGGRLSLDELDVEAVERWVTEKKARMRSLPYRQRDRASRTGYIPADEDTLSLGLITFPSEYLEFVDGEGGLWDPEHPAGSPPPAGKGKANQLRQPSRQPIPGTGLEEPLLSSALLPPGERPLRGKATPASSVRHAMSALWQGGGGGGLPPTGSEVQFVLAQTLLGAAPAVSPDENRLGMAWEVDPQEYTADAAAREEDKEDGPAREPLSEMARPASRYSSAETIHFMCRIGMAAWPLLVLSSVLVVASVGLHLYQLRVQSLILNLALAGDSPAFMEKIVLLAKVCIAYVTANWLSSLALQLYLRQAMQQLYTGLFQHVLFQDSTFYDRISASELAMRCGVDMMNLRVLVGFLVQKMVKGLTQVIAGVVLLASFASPALGWGFTAVIGAAVWVSVGELFLVSLFIRARHRIARSALGRLYGFSYDVFSSIHGVISMALQRSFADSYGYLAASYFHAAMVLAMWVASHEFFLETLFSAGVTVGLMYIGGSHVLAGTLSVGALYAMLRYTAVVESGYTALSEGVARFYASYGSLEHVIDLQKRGQLTNRGKAAVLEALEREDANRQPQQEAGEGLGDAGGSGPWPNWTRRLTAASWAGGVRCRDVIYGYKGRPGNVLFAFNLDVPAGELVLVTGAPASGRSTLLHLLHLDIIAGGGSVQFLTTAGTWLTYQTTSTDRYDMQQCMGYVSPQSCIEAVFYATVQENMVCGCSVACLPSVVDCQEAAAVTGLDADVAQMPDGYQTLVGEASRVDLAIMARLRLGITRLLLLDAPRLVLIDDADRFLTAVPRLPEVVGRLKQAGASVVLTASSSSADALRAALPTDMHHLVLERGRLRPAV</sequence>
<dbReference type="OrthoDB" id="435754at2759"/>
<comment type="subcellular location">
    <subcellularLocation>
        <location evidence="1">Membrane</location>
        <topology evidence="1">Multi-pass membrane protein</topology>
    </subcellularLocation>
</comment>
<feature type="transmembrane region" description="Helical" evidence="6">
    <location>
        <begin position="489"/>
        <end position="508"/>
    </location>
</feature>
<evidence type="ECO:0000256" key="1">
    <source>
        <dbReference type="ARBA" id="ARBA00004141"/>
    </source>
</evidence>
<dbReference type="InParanoid" id="E1Z8I6"/>
<dbReference type="GeneID" id="17357049"/>
<keyword evidence="9" id="KW-1185">Reference proteome</keyword>
<feature type="compositionally biased region" description="Low complexity" evidence="5">
    <location>
        <begin position="175"/>
        <end position="188"/>
    </location>
</feature>
<name>E1Z8I6_CHLVA</name>
<feature type="compositionally biased region" description="Gly residues" evidence="5">
    <location>
        <begin position="641"/>
        <end position="650"/>
    </location>
</feature>
<feature type="transmembrane region" description="Helical" evidence="6">
    <location>
        <begin position="304"/>
        <end position="325"/>
    </location>
</feature>
<dbReference type="GO" id="GO:0016020">
    <property type="term" value="C:membrane"/>
    <property type="evidence" value="ECO:0007669"/>
    <property type="project" value="UniProtKB-SubCell"/>
</dbReference>
<dbReference type="PANTHER" id="PTHR43394:SF1">
    <property type="entry name" value="ATP-BINDING CASSETTE SUB-FAMILY B MEMBER 10, MITOCHONDRIAL"/>
    <property type="match status" value="1"/>
</dbReference>
<feature type="region of interest" description="Disordered" evidence="5">
    <location>
        <begin position="139"/>
        <end position="201"/>
    </location>
</feature>
<evidence type="ECO:0000313" key="8">
    <source>
        <dbReference type="EMBL" id="EFN57342.1"/>
    </source>
</evidence>
<dbReference type="Proteomes" id="UP000008141">
    <property type="component" value="Unassembled WGS sequence"/>
</dbReference>
<evidence type="ECO:0000256" key="5">
    <source>
        <dbReference type="SAM" id="MobiDB-lite"/>
    </source>
</evidence>
<evidence type="ECO:0000256" key="3">
    <source>
        <dbReference type="ARBA" id="ARBA00022989"/>
    </source>
</evidence>
<accession>E1Z8I6</accession>
<feature type="transmembrane region" description="Helical" evidence="6">
    <location>
        <begin position="553"/>
        <end position="575"/>
    </location>
</feature>
<protein>
    <recommendedName>
        <fullName evidence="7">ABC transmembrane type-1 domain-containing protein</fullName>
    </recommendedName>
</protein>
<dbReference type="KEGG" id="cvr:CHLNCDRAFT_57175"/>
<evidence type="ECO:0000256" key="2">
    <source>
        <dbReference type="ARBA" id="ARBA00022692"/>
    </source>
</evidence>
<dbReference type="PANTHER" id="PTHR43394">
    <property type="entry name" value="ATP-DEPENDENT PERMEASE MDL1, MITOCHONDRIAL"/>
    <property type="match status" value="1"/>
</dbReference>
<dbReference type="PROSITE" id="PS50929">
    <property type="entry name" value="ABC_TM1F"/>
    <property type="match status" value="1"/>
</dbReference>
<dbReference type="Gene3D" id="3.40.50.300">
    <property type="entry name" value="P-loop containing nucleotide triphosphate hydrolases"/>
    <property type="match status" value="1"/>
</dbReference>
<dbReference type="SUPFAM" id="SSF90123">
    <property type="entry name" value="ABC transporter transmembrane region"/>
    <property type="match status" value="1"/>
</dbReference>
<feature type="compositionally biased region" description="Basic and acidic residues" evidence="5">
    <location>
        <begin position="264"/>
        <end position="279"/>
    </location>
</feature>
<keyword evidence="4 6" id="KW-0472">Membrane</keyword>
<feature type="transmembrane region" description="Helical" evidence="6">
    <location>
        <begin position="455"/>
        <end position="477"/>
    </location>
</feature>
<dbReference type="eggNOG" id="KOG0058">
    <property type="taxonomic scope" value="Eukaryota"/>
</dbReference>
<dbReference type="EMBL" id="GL433839">
    <property type="protein sequence ID" value="EFN57342.1"/>
    <property type="molecule type" value="Genomic_DNA"/>
</dbReference>
<evidence type="ECO:0000259" key="7">
    <source>
        <dbReference type="PROSITE" id="PS50929"/>
    </source>
</evidence>
<dbReference type="SUPFAM" id="SSF52540">
    <property type="entry name" value="P-loop containing nucleoside triphosphate hydrolases"/>
    <property type="match status" value="1"/>
</dbReference>
<dbReference type="InterPro" id="IPR039421">
    <property type="entry name" value="Type_1_exporter"/>
</dbReference>
<evidence type="ECO:0000256" key="4">
    <source>
        <dbReference type="ARBA" id="ARBA00023136"/>
    </source>
</evidence>
<feature type="transmembrane region" description="Helical" evidence="6">
    <location>
        <begin position="520"/>
        <end position="541"/>
    </location>
</feature>
<dbReference type="InterPro" id="IPR036640">
    <property type="entry name" value="ABC1_TM_sf"/>
</dbReference>
<dbReference type="GO" id="GO:0015421">
    <property type="term" value="F:ABC-type oligopeptide transporter activity"/>
    <property type="evidence" value="ECO:0007669"/>
    <property type="project" value="TreeGrafter"/>
</dbReference>